<keyword evidence="4 6" id="KW-1133">Transmembrane helix</keyword>
<dbReference type="CDD" id="cd06581">
    <property type="entry name" value="TM_PBP1_LivM_like"/>
    <property type="match status" value="1"/>
</dbReference>
<dbReference type="AlphaFoldDB" id="A0A8J3EBQ4"/>
<reference evidence="7 8" key="1">
    <citation type="journal article" date="2014" name="Int. J. Syst. Evol. Microbiol.">
        <title>Complete genome sequence of Corynebacterium casei LMG S-19264T (=DSM 44701T), isolated from a smear-ripened cheese.</title>
        <authorList>
            <consortium name="US DOE Joint Genome Institute (JGI-PGF)"/>
            <person name="Walter F."/>
            <person name="Albersmeier A."/>
            <person name="Kalinowski J."/>
            <person name="Ruckert C."/>
        </authorList>
    </citation>
    <scope>NUCLEOTIDE SEQUENCE [LARGE SCALE GENOMIC DNA]</scope>
    <source>
        <strain evidence="7 8">CGMCC 1.16330</strain>
    </source>
</reference>
<dbReference type="RefSeq" id="WP_188901412.1">
    <property type="nucleotide sequence ID" value="NZ_BMKS01000008.1"/>
</dbReference>
<dbReference type="PANTHER" id="PTHR30482:SF17">
    <property type="entry name" value="ABC TRANSPORTER ATP-BINDING PROTEIN"/>
    <property type="match status" value="1"/>
</dbReference>
<feature type="transmembrane region" description="Helical" evidence="6">
    <location>
        <begin position="85"/>
        <end position="108"/>
    </location>
</feature>
<feature type="transmembrane region" description="Helical" evidence="6">
    <location>
        <begin position="59"/>
        <end position="79"/>
    </location>
</feature>
<keyword evidence="8" id="KW-1185">Reference proteome</keyword>
<organism evidence="7 8">
    <name type="scientific">Caldovatus sediminis</name>
    <dbReference type="NCBI Taxonomy" id="2041189"/>
    <lineage>
        <taxon>Bacteria</taxon>
        <taxon>Pseudomonadati</taxon>
        <taxon>Pseudomonadota</taxon>
        <taxon>Alphaproteobacteria</taxon>
        <taxon>Acetobacterales</taxon>
        <taxon>Roseomonadaceae</taxon>
        <taxon>Caldovatus</taxon>
    </lineage>
</organism>
<sequence>MSVTAINRTLTAVLLAVLVAAPWVLPMFEAEFWLAITAEMLIWGLFAASANLLFGHVGLLSFGQALYFGFGMYGVAIGVDRFGLGFWPALGLGIAAAVAMAAVAGVFAVRLTWHYFAIITVVFSLIFYFLALRLKPLTGGDDGLSFAPPPVARFGDVTLSLGDETVQYLVILAFAVAAFAFQARLYASPLGRAFAAVRESERKAALLGIDVLKVRWIAFVIAGGLAGLAGALFAFYGRYASATYMYYVVSGEAVIWTIVGGTGTLLGPGIGAALLTLVREELSTVWEHYLLVVGAVVILTVVFAPRGIAGAWNAALARLPGVRS</sequence>
<comment type="subcellular location">
    <subcellularLocation>
        <location evidence="1">Cell membrane</location>
        <topology evidence="1">Multi-pass membrane protein</topology>
    </subcellularLocation>
</comment>
<feature type="transmembrane region" description="Helical" evidence="6">
    <location>
        <begin position="216"/>
        <end position="235"/>
    </location>
</feature>
<dbReference type="EMBL" id="BMKS01000008">
    <property type="protein sequence ID" value="GGG39629.1"/>
    <property type="molecule type" value="Genomic_DNA"/>
</dbReference>
<keyword evidence="2" id="KW-1003">Cell membrane</keyword>
<evidence type="ECO:0000256" key="3">
    <source>
        <dbReference type="ARBA" id="ARBA00022692"/>
    </source>
</evidence>
<feature type="transmembrane region" description="Helical" evidence="6">
    <location>
        <begin position="255"/>
        <end position="277"/>
    </location>
</feature>
<evidence type="ECO:0000256" key="4">
    <source>
        <dbReference type="ARBA" id="ARBA00022989"/>
    </source>
</evidence>
<gene>
    <name evidence="7" type="ORF">GCM10010964_29010</name>
</gene>
<feature type="transmembrane region" description="Helical" evidence="6">
    <location>
        <begin position="32"/>
        <end position="54"/>
    </location>
</feature>
<protein>
    <submittedName>
        <fullName evidence="7">Branched-chain amino acid ABC transporter permease</fullName>
    </submittedName>
</protein>
<proteinExistence type="predicted"/>
<feature type="transmembrane region" description="Helical" evidence="6">
    <location>
        <begin position="289"/>
        <end position="309"/>
    </location>
</feature>
<dbReference type="InterPro" id="IPR001851">
    <property type="entry name" value="ABC_transp_permease"/>
</dbReference>
<dbReference type="InterPro" id="IPR043428">
    <property type="entry name" value="LivM-like"/>
</dbReference>
<comment type="caution">
    <text evidence="7">The sequence shown here is derived from an EMBL/GenBank/DDBJ whole genome shotgun (WGS) entry which is preliminary data.</text>
</comment>
<evidence type="ECO:0000256" key="2">
    <source>
        <dbReference type="ARBA" id="ARBA00022475"/>
    </source>
</evidence>
<dbReference type="Proteomes" id="UP000597507">
    <property type="component" value="Unassembled WGS sequence"/>
</dbReference>
<feature type="transmembrane region" description="Helical" evidence="6">
    <location>
        <begin position="115"/>
        <end position="134"/>
    </location>
</feature>
<evidence type="ECO:0000256" key="1">
    <source>
        <dbReference type="ARBA" id="ARBA00004651"/>
    </source>
</evidence>
<dbReference type="GO" id="GO:0015658">
    <property type="term" value="F:branched-chain amino acid transmembrane transporter activity"/>
    <property type="evidence" value="ECO:0007669"/>
    <property type="project" value="InterPro"/>
</dbReference>
<name>A0A8J3EBQ4_9PROT</name>
<evidence type="ECO:0000313" key="7">
    <source>
        <dbReference type="EMBL" id="GGG39629.1"/>
    </source>
</evidence>
<feature type="transmembrane region" description="Helical" evidence="6">
    <location>
        <begin position="166"/>
        <end position="187"/>
    </location>
</feature>
<keyword evidence="5 6" id="KW-0472">Membrane</keyword>
<evidence type="ECO:0000313" key="8">
    <source>
        <dbReference type="Proteomes" id="UP000597507"/>
    </source>
</evidence>
<dbReference type="Pfam" id="PF02653">
    <property type="entry name" value="BPD_transp_2"/>
    <property type="match status" value="1"/>
</dbReference>
<dbReference type="PANTHER" id="PTHR30482">
    <property type="entry name" value="HIGH-AFFINITY BRANCHED-CHAIN AMINO ACID TRANSPORT SYSTEM PERMEASE"/>
    <property type="match status" value="1"/>
</dbReference>
<accession>A0A8J3EBQ4</accession>
<evidence type="ECO:0000256" key="6">
    <source>
        <dbReference type="SAM" id="Phobius"/>
    </source>
</evidence>
<keyword evidence="3 6" id="KW-0812">Transmembrane</keyword>
<evidence type="ECO:0000256" key="5">
    <source>
        <dbReference type="ARBA" id="ARBA00023136"/>
    </source>
</evidence>
<dbReference type="GO" id="GO:0005886">
    <property type="term" value="C:plasma membrane"/>
    <property type="evidence" value="ECO:0007669"/>
    <property type="project" value="UniProtKB-SubCell"/>
</dbReference>